<protein>
    <submittedName>
        <fullName evidence="1">Uncharacterized protein</fullName>
    </submittedName>
</protein>
<comment type="caution">
    <text evidence="1">The sequence shown here is derived from an EMBL/GenBank/DDBJ whole genome shotgun (WGS) entry which is preliminary data.</text>
</comment>
<dbReference type="EMBL" id="BAAANY010000005">
    <property type="protein sequence ID" value="GAA1666862.1"/>
    <property type="molecule type" value="Genomic_DNA"/>
</dbReference>
<evidence type="ECO:0000313" key="1">
    <source>
        <dbReference type="EMBL" id="GAA1666862.1"/>
    </source>
</evidence>
<sequence length="57" mass="6157">MSIAVDDFDLDIRLDEALTVQAYEIPSCSDTNITVGRPCISINASCHPDCNHTTNCG</sequence>
<evidence type="ECO:0000313" key="2">
    <source>
        <dbReference type="Proteomes" id="UP001500618"/>
    </source>
</evidence>
<organism evidence="1 2">
    <name type="scientific">Fodinicola feengrottensis</name>
    <dbReference type="NCBI Taxonomy" id="435914"/>
    <lineage>
        <taxon>Bacteria</taxon>
        <taxon>Bacillati</taxon>
        <taxon>Actinomycetota</taxon>
        <taxon>Actinomycetes</taxon>
        <taxon>Mycobacteriales</taxon>
        <taxon>Fodinicola</taxon>
    </lineage>
</organism>
<name>A0ABP4SBE5_9ACTN</name>
<gene>
    <name evidence="1" type="ORF">GCM10009765_15450</name>
</gene>
<proteinExistence type="predicted"/>
<dbReference type="Proteomes" id="UP001500618">
    <property type="component" value="Unassembled WGS sequence"/>
</dbReference>
<dbReference type="RefSeq" id="WP_163566620.1">
    <property type="nucleotide sequence ID" value="NZ_BAAANY010000005.1"/>
</dbReference>
<keyword evidence="2" id="KW-1185">Reference proteome</keyword>
<accession>A0ABP4SBE5</accession>
<reference evidence="2" key="1">
    <citation type="journal article" date="2019" name="Int. J. Syst. Evol. Microbiol.">
        <title>The Global Catalogue of Microorganisms (GCM) 10K type strain sequencing project: providing services to taxonomists for standard genome sequencing and annotation.</title>
        <authorList>
            <consortium name="The Broad Institute Genomics Platform"/>
            <consortium name="The Broad Institute Genome Sequencing Center for Infectious Disease"/>
            <person name="Wu L."/>
            <person name="Ma J."/>
        </authorList>
    </citation>
    <scope>NUCLEOTIDE SEQUENCE [LARGE SCALE GENOMIC DNA]</scope>
    <source>
        <strain evidence="2">JCM 14718</strain>
    </source>
</reference>